<dbReference type="GO" id="GO:0055085">
    <property type="term" value="P:transmembrane transport"/>
    <property type="evidence" value="ECO:0007669"/>
    <property type="project" value="InterPro"/>
</dbReference>
<reference evidence="12" key="1">
    <citation type="submission" date="2017-02" db="EMBL/GenBank/DDBJ databases">
        <authorList>
            <person name="Regsiter A."/>
            <person name="William W."/>
        </authorList>
    </citation>
    <scope>NUCLEOTIDE SEQUENCE</scope>
    <source>
        <strain evidence="12">Bib</strain>
    </source>
</reference>
<protein>
    <submittedName>
        <fullName evidence="12">Taurine transporter subunit ATP-binding component of ABC superfamily (Modular protein)</fullName>
    </submittedName>
</protein>
<name>A0A3P3XKR7_9SPIR</name>
<dbReference type="InterPro" id="IPR027417">
    <property type="entry name" value="P-loop_NTPase"/>
</dbReference>
<accession>A0A3P3XKR7</accession>
<dbReference type="GO" id="GO:0005524">
    <property type="term" value="F:ATP binding"/>
    <property type="evidence" value="ECO:0007669"/>
    <property type="project" value="UniProtKB-KW"/>
</dbReference>
<organism evidence="12">
    <name type="scientific">uncultured spirochete</name>
    <dbReference type="NCBI Taxonomy" id="156406"/>
    <lineage>
        <taxon>Bacteria</taxon>
        <taxon>Pseudomonadati</taxon>
        <taxon>Spirochaetota</taxon>
        <taxon>Spirochaetia</taxon>
        <taxon>Spirochaetales</taxon>
        <taxon>environmental samples</taxon>
    </lineage>
</organism>
<evidence type="ECO:0000256" key="9">
    <source>
        <dbReference type="SAM" id="MobiDB-lite"/>
    </source>
</evidence>
<dbReference type="SUPFAM" id="SSF161098">
    <property type="entry name" value="MetI-like"/>
    <property type="match status" value="1"/>
</dbReference>
<dbReference type="InterPro" id="IPR000515">
    <property type="entry name" value="MetI-like"/>
</dbReference>
<keyword evidence="4" id="KW-0547">Nucleotide-binding</keyword>
<keyword evidence="3 8" id="KW-0812">Transmembrane</keyword>
<comment type="subcellular location">
    <subcellularLocation>
        <location evidence="1 8">Cell membrane</location>
        <topology evidence="1 8">Multi-pass membrane protein</topology>
    </subcellularLocation>
</comment>
<evidence type="ECO:0000256" key="1">
    <source>
        <dbReference type="ARBA" id="ARBA00004651"/>
    </source>
</evidence>
<feature type="domain" description="ABC transporter" evidence="10">
    <location>
        <begin position="2"/>
        <end position="241"/>
    </location>
</feature>
<dbReference type="SMART" id="SM00382">
    <property type="entry name" value="AAA"/>
    <property type="match status" value="1"/>
</dbReference>
<keyword evidence="5 12" id="KW-0067">ATP-binding</keyword>
<keyword evidence="6 8" id="KW-1133">Transmembrane helix</keyword>
<dbReference type="CDD" id="cd06261">
    <property type="entry name" value="TM_PBP2"/>
    <property type="match status" value="1"/>
</dbReference>
<dbReference type="InterPro" id="IPR017871">
    <property type="entry name" value="ABC_transporter-like_CS"/>
</dbReference>
<dbReference type="Pfam" id="PF00005">
    <property type="entry name" value="ABC_tran"/>
    <property type="match status" value="1"/>
</dbReference>
<dbReference type="PROSITE" id="PS50928">
    <property type="entry name" value="ABC_TM1"/>
    <property type="match status" value="1"/>
</dbReference>
<feature type="region of interest" description="Disordered" evidence="9">
    <location>
        <begin position="242"/>
        <end position="263"/>
    </location>
</feature>
<feature type="transmembrane region" description="Helical" evidence="8">
    <location>
        <begin position="558"/>
        <end position="584"/>
    </location>
</feature>
<dbReference type="PROSITE" id="PS50893">
    <property type="entry name" value="ABC_TRANSPORTER_2"/>
    <property type="match status" value="1"/>
</dbReference>
<feature type="domain" description="ABC transmembrane type-1" evidence="11">
    <location>
        <begin position="396"/>
        <end position="580"/>
    </location>
</feature>
<dbReference type="PROSITE" id="PS00211">
    <property type="entry name" value="ABC_TRANSPORTER_1"/>
    <property type="match status" value="1"/>
</dbReference>
<dbReference type="Pfam" id="PF00528">
    <property type="entry name" value="BPD_transp_1"/>
    <property type="match status" value="1"/>
</dbReference>
<dbReference type="SUPFAM" id="SSF52540">
    <property type="entry name" value="P-loop containing nucleoside triphosphate hydrolases"/>
    <property type="match status" value="1"/>
</dbReference>
<dbReference type="Gene3D" id="3.40.50.300">
    <property type="entry name" value="P-loop containing nucleotide triphosphate hydrolases"/>
    <property type="match status" value="1"/>
</dbReference>
<evidence type="ECO:0000313" key="12">
    <source>
        <dbReference type="EMBL" id="SLM14952.1"/>
    </source>
</evidence>
<sequence length="590" mass="63371">MVSLEDISFFYTVHGIPKPVFEHFSAQFEHGRITAVIGPSGCGKTTLLRLIAGLNTPQSGRIVVEGRAEEKLQSRKVPAAGPRIAFIFQDFGLLPWLTVERNAGLGLEALGIPPAERHARVRGILEELGLSEWRKAYPVRLSGGMQQRVAVARALAINADLILMDEPFSSLDALTRESVQDMLRSIQRAHNTTIIIVTHSIEEAVYLADSVVVLDGSMPANYCQVVDNPHVWEQESAARAPHVMQAPVPQQPPASPPEASLNPRETSGYLAAVGALRHTFNQAVAQKAEAEMAAAAFAVPAAAVTPLAAAVPAVPAVSAAPDVPAAPAALPAHKKLAPSVTRFLARSAQIFAAAVFLVAAWWAAAALVQRPFLPSPSLAFAQFAVNLQKGVFQIHVLASARRVFFALLAAGPLAWVLGLLAGRIPFFDNIFAPLVYFLHPLPKVAFLPILMLFLGLGDASKIALMGLVIFGQLFVTGRDAAKGIAPALLDSVRTLGFSRLSIIRLAIVPSTTPSLMSALRVSLGTAIAVLFLSETFASIDGLGWYIMDAWSRIDYPDMYAAILALSLFGLFVYFAIDAIEAVLLRWRERT</sequence>
<dbReference type="EMBL" id="FWDM01000032">
    <property type="protein sequence ID" value="SLM14952.1"/>
    <property type="molecule type" value="Genomic_DNA"/>
</dbReference>
<dbReference type="InterPro" id="IPR035906">
    <property type="entry name" value="MetI-like_sf"/>
</dbReference>
<evidence type="ECO:0000259" key="11">
    <source>
        <dbReference type="PROSITE" id="PS50928"/>
    </source>
</evidence>
<feature type="transmembrane region" description="Helical" evidence="8">
    <location>
        <begin position="348"/>
        <end position="368"/>
    </location>
</feature>
<dbReference type="InterPro" id="IPR050166">
    <property type="entry name" value="ABC_transporter_ATP-bind"/>
</dbReference>
<keyword evidence="7 8" id="KW-0472">Membrane</keyword>
<feature type="transmembrane region" description="Helical" evidence="8">
    <location>
        <begin position="403"/>
        <end position="424"/>
    </location>
</feature>
<feature type="transmembrane region" description="Helical" evidence="8">
    <location>
        <begin position="444"/>
        <end position="470"/>
    </location>
</feature>
<dbReference type="Gene3D" id="1.10.3720.10">
    <property type="entry name" value="MetI-like"/>
    <property type="match status" value="1"/>
</dbReference>
<dbReference type="AlphaFoldDB" id="A0A3P3XKR7"/>
<proteinExistence type="inferred from homology"/>
<evidence type="ECO:0000256" key="7">
    <source>
        <dbReference type="ARBA" id="ARBA00023136"/>
    </source>
</evidence>
<dbReference type="GO" id="GO:0016887">
    <property type="term" value="F:ATP hydrolysis activity"/>
    <property type="evidence" value="ECO:0007669"/>
    <property type="project" value="InterPro"/>
</dbReference>
<dbReference type="CDD" id="cd03293">
    <property type="entry name" value="ABC_NrtD_SsuB_transporters"/>
    <property type="match status" value="1"/>
</dbReference>
<evidence type="ECO:0000256" key="8">
    <source>
        <dbReference type="RuleBase" id="RU363032"/>
    </source>
</evidence>
<dbReference type="GO" id="GO:0005886">
    <property type="term" value="C:plasma membrane"/>
    <property type="evidence" value="ECO:0007669"/>
    <property type="project" value="UniProtKB-SubCell"/>
</dbReference>
<dbReference type="PANTHER" id="PTHR42788:SF13">
    <property type="entry name" value="ALIPHATIC SULFONATES IMPORT ATP-BINDING PROTEIN SSUB"/>
    <property type="match status" value="1"/>
</dbReference>
<evidence type="ECO:0000256" key="3">
    <source>
        <dbReference type="ARBA" id="ARBA00022692"/>
    </source>
</evidence>
<evidence type="ECO:0000256" key="6">
    <source>
        <dbReference type="ARBA" id="ARBA00022989"/>
    </source>
</evidence>
<evidence type="ECO:0000256" key="2">
    <source>
        <dbReference type="ARBA" id="ARBA00022448"/>
    </source>
</evidence>
<dbReference type="InterPro" id="IPR003593">
    <property type="entry name" value="AAA+_ATPase"/>
</dbReference>
<evidence type="ECO:0000259" key="10">
    <source>
        <dbReference type="PROSITE" id="PS50893"/>
    </source>
</evidence>
<dbReference type="PANTHER" id="PTHR42788">
    <property type="entry name" value="TAURINE IMPORT ATP-BINDING PROTEIN-RELATED"/>
    <property type="match status" value="1"/>
</dbReference>
<gene>
    <name evidence="12" type="ORF">SPIROBIBN47_380006</name>
</gene>
<evidence type="ECO:0000256" key="4">
    <source>
        <dbReference type="ARBA" id="ARBA00022741"/>
    </source>
</evidence>
<dbReference type="InterPro" id="IPR003439">
    <property type="entry name" value="ABC_transporter-like_ATP-bd"/>
</dbReference>
<keyword evidence="2 8" id="KW-0813">Transport</keyword>
<comment type="similarity">
    <text evidence="8">Belongs to the binding-protein-dependent transport system permease family.</text>
</comment>
<feature type="transmembrane region" description="Helical" evidence="8">
    <location>
        <begin position="523"/>
        <end position="546"/>
    </location>
</feature>
<evidence type="ECO:0000256" key="5">
    <source>
        <dbReference type="ARBA" id="ARBA00022840"/>
    </source>
</evidence>